<evidence type="ECO:0000256" key="3">
    <source>
        <dbReference type="PIRSR" id="PIRSR000390-1"/>
    </source>
</evidence>
<dbReference type="GO" id="GO:0008483">
    <property type="term" value="F:transaminase activity"/>
    <property type="evidence" value="ECO:0007669"/>
    <property type="project" value="UniProtKB-KW"/>
</dbReference>
<evidence type="ECO:0000256" key="2">
    <source>
        <dbReference type="ARBA" id="ARBA00037999"/>
    </source>
</evidence>
<gene>
    <name evidence="6" type="ORF">B4V02_13955</name>
</gene>
<protein>
    <submittedName>
        <fullName evidence="6">Aminotransferase DegT</fullName>
    </submittedName>
</protein>
<dbReference type="OrthoDB" id="9810913at2"/>
<dbReference type="PIRSF" id="PIRSF000390">
    <property type="entry name" value="PLP_StrS"/>
    <property type="match status" value="1"/>
</dbReference>
<dbReference type="PANTHER" id="PTHR30244">
    <property type="entry name" value="TRANSAMINASE"/>
    <property type="match status" value="1"/>
</dbReference>
<evidence type="ECO:0000256" key="5">
    <source>
        <dbReference type="RuleBase" id="RU004508"/>
    </source>
</evidence>
<dbReference type="Proteomes" id="UP000214666">
    <property type="component" value="Chromosome"/>
</dbReference>
<evidence type="ECO:0000313" key="7">
    <source>
        <dbReference type="Proteomes" id="UP000214666"/>
    </source>
</evidence>
<feature type="active site" description="Proton acceptor" evidence="3">
    <location>
        <position position="192"/>
    </location>
</feature>
<dbReference type="RefSeq" id="WP_094155263.1">
    <property type="nucleotide sequence ID" value="NZ_CP020028.1"/>
</dbReference>
<comment type="similarity">
    <text evidence="2 5">Belongs to the DegT/DnrJ/EryC1 family.</text>
</comment>
<organism evidence="6 7">
    <name type="scientific">Paenibacillus kribbensis</name>
    <dbReference type="NCBI Taxonomy" id="172713"/>
    <lineage>
        <taxon>Bacteria</taxon>
        <taxon>Bacillati</taxon>
        <taxon>Bacillota</taxon>
        <taxon>Bacilli</taxon>
        <taxon>Bacillales</taxon>
        <taxon>Paenibacillaceae</taxon>
        <taxon>Paenibacillus</taxon>
    </lineage>
</organism>
<dbReference type="EMBL" id="CP020028">
    <property type="protein sequence ID" value="ASR47700.1"/>
    <property type="molecule type" value="Genomic_DNA"/>
</dbReference>
<evidence type="ECO:0000256" key="4">
    <source>
        <dbReference type="PIRSR" id="PIRSR000390-2"/>
    </source>
</evidence>
<dbReference type="GO" id="GO:0030170">
    <property type="term" value="F:pyridoxal phosphate binding"/>
    <property type="evidence" value="ECO:0007669"/>
    <property type="project" value="TreeGrafter"/>
</dbReference>
<dbReference type="Gene3D" id="3.40.640.10">
    <property type="entry name" value="Type I PLP-dependent aspartate aminotransferase-like (Major domain)"/>
    <property type="match status" value="1"/>
</dbReference>
<dbReference type="AlphaFoldDB" id="A0A222WMG0"/>
<proteinExistence type="inferred from homology"/>
<evidence type="ECO:0000313" key="6">
    <source>
        <dbReference type="EMBL" id="ASR47700.1"/>
    </source>
</evidence>
<keyword evidence="1 4" id="KW-0663">Pyridoxal phosphate</keyword>
<dbReference type="SUPFAM" id="SSF53383">
    <property type="entry name" value="PLP-dependent transferases"/>
    <property type="match status" value="1"/>
</dbReference>
<name>A0A222WMG0_9BACL</name>
<dbReference type="Pfam" id="PF01041">
    <property type="entry name" value="DegT_DnrJ_EryC1"/>
    <property type="match status" value="1"/>
</dbReference>
<keyword evidence="6" id="KW-0032">Aminotransferase</keyword>
<dbReference type="InterPro" id="IPR015424">
    <property type="entry name" value="PyrdxlP-dep_Trfase"/>
</dbReference>
<dbReference type="PANTHER" id="PTHR30244:SF9">
    <property type="entry name" value="PROTEIN RV3402C"/>
    <property type="match status" value="1"/>
</dbReference>
<keyword evidence="6" id="KW-0808">Transferase</keyword>
<dbReference type="InterPro" id="IPR000653">
    <property type="entry name" value="DegT/StrS_aminotransferase"/>
</dbReference>
<accession>A0A222WMG0</accession>
<dbReference type="GO" id="GO:0000271">
    <property type="term" value="P:polysaccharide biosynthetic process"/>
    <property type="evidence" value="ECO:0007669"/>
    <property type="project" value="TreeGrafter"/>
</dbReference>
<reference evidence="6 7" key="1">
    <citation type="submission" date="2017-03" db="EMBL/GenBank/DDBJ databases">
        <title>Complete genome sequence of Paenibacillus Kribbensis producing bioflocculants.</title>
        <authorList>
            <person name="Lee H.-G."/>
            <person name="Oh H.-M."/>
        </authorList>
    </citation>
    <scope>NUCLEOTIDE SEQUENCE [LARGE SCALE GENOMIC DNA]</scope>
    <source>
        <strain evidence="6 7">AM49</strain>
    </source>
</reference>
<dbReference type="InterPro" id="IPR015421">
    <property type="entry name" value="PyrdxlP-dep_Trfase_major"/>
</dbReference>
<keyword evidence="7" id="KW-1185">Reference proteome</keyword>
<feature type="modified residue" description="N6-(pyridoxal phosphate)lysine" evidence="4">
    <location>
        <position position="192"/>
    </location>
</feature>
<evidence type="ECO:0000256" key="1">
    <source>
        <dbReference type="ARBA" id="ARBA00022898"/>
    </source>
</evidence>
<dbReference type="KEGG" id="pkb:B4V02_13955"/>
<sequence length="379" mass="42515">MFDIPFLRPNLVKKERFSSNFEKIEETRIYSNYGPLNNLFEERVIAQMFDGIGSAVTVHNATVGLILAISQSKRPQGKYAVMPSFTFAATPLAAEWCGLEPYFLDIEPENWQMNREQLEQAVKQLGDEIAVIVPYATFGTAIDLSIYNKLQEQGIPVVIDAAASFGTITPEEATHFGKDFGGAVVFSFHATKSFGIGEGGLVYSLDQDLIKRIRQAGNFGFSSSRESVTQGLNSKISEYTAAIALATLDHFKAVRENRRTIYEYYLQELLQADLLERGWSLQKVQGSVVHQFIPILSPDAHTNQEVVKLLASNSIEARTYFSPACHQQKQFQSYTRSTLHVTEHITKHIVSLPLWEELDQIIVRRIVNVLGSLEKETTG</sequence>